<dbReference type="CDD" id="cd01647">
    <property type="entry name" value="RT_LTR"/>
    <property type="match status" value="1"/>
</dbReference>
<dbReference type="GO" id="GO:0003676">
    <property type="term" value="F:nucleic acid binding"/>
    <property type="evidence" value="ECO:0007669"/>
    <property type="project" value="InterPro"/>
</dbReference>
<feature type="compositionally biased region" description="Basic and acidic residues" evidence="9">
    <location>
        <begin position="33"/>
        <end position="54"/>
    </location>
</feature>
<evidence type="ECO:0000256" key="2">
    <source>
        <dbReference type="ARBA" id="ARBA00022679"/>
    </source>
</evidence>
<dbReference type="InterPro" id="IPR021109">
    <property type="entry name" value="Peptidase_aspartic_dom_sf"/>
</dbReference>
<dbReference type="InterPro" id="IPR005162">
    <property type="entry name" value="Retrotrans_gag_dom"/>
</dbReference>
<feature type="domain" description="Integrase catalytic" evidence="10">
    <location>
        <begin position="1476"/>
        <end position="1574"/>
    </location>
</feature>
<dbReference type="InterPro" id="IPR050951">
    <property type="entry name" value="Retrovirus_Pol_polyprotein"/>
</dbReference>
<dbReference type="FunFam" id="3.10.20.370:FF:000001">
    <property type="entry name" value="Retrovirus-related Pol polyprotein from transposon 17.6-like protein"/>
    <property type="match status" value="1"/>
</dbReference>
<evidence type="ECO:0000256" key="1">
    <source>
        <dbReference type="ARBA" id="ARBA00012493"/>
    </source>
</evidence>
<keyword evidence="4" id="KW-0540">Nuclease</keyword>
<evidence type="ECO:0000256" key="6">
    <source>
        <dbReference type="ARBA" id="ARBA00022801"/>
    </source>
</evidence>
<dbReference type="Pfam" id="PF17917">
    <property type="entry name" value="RT_RNaseH"/>
    <property type="match status" value="1"/>
</dbReference>
<dbReference type="CDD" id="cd09274">
    <property type="entry name" value="RNase_HI_RT_Ty3"/>
    <property type="match status" value="1"/>
</dbReference>
<sequence>MPRSSRAGSPLIFDPEIEKTAKMLRKQAKLRKKQDSSNKEPYLEEEKPHSKEEEPVTETEEEEMAHPECTLREWAAPNVNEQPLCITYPADEVSTELKTGLIHLLPRFHGLDNVDPYKHMTEFHMVCLGMKPQGTTIEHLKLKAFPFSLLGSGFSIYHRDPSPHGNKWREHSSTSFFPASKAAGLRREICGIKQKDVETLHEYWERFKRLCVSCPQHGISEQPLIQYFYEGLLLMERKMMDAASGGAIVNKTPTQAKTLINTMAENSKQFGPRSDISRSASEVHVKSLETKISDLTVLVKQIAMGSAPQVKACGFCSSVAHPTDVCPTLHEEEEQFDPFSSTYNPGWRQHPNLSYGPKQGQGQSQQFQQKAPFQRPQQFQQGQQSQAPPGFQPSFHQQKHQFQQNAQPQQASSQAPSGSGMSLEDIVKSMATNMTKFQQEIQDLRSTVGQLVNKGKLLSQTETNPNANVSAMTLRSGKELQDGRKKKVRVLDEEDELEVKAPTKDAKKAKDAKGDDATKKTPEVLVQAPPFPSRFEKTKREDEKKEILDIFRKVQVNIPLLDAIKQVPRYAKFLKELCTNKRKLKGDEKISMSRNVSAILQKRLPPKCDAKCHIHIFGCPLKPTGVIIQLADRSIVHPKGDVLVQVNELFFPTDFYIIDLEENDTSKAGMILLGRPFLKTAKTKIDVFDGSLTMEFDGEVIKFNIYDAMRYPGDVSSLCFVDIIESLSDDVFDLSNQDVLEVVLGRDLHSDSLRKLAKEYHLNEEYAELVAWMEHGRKSRYEVSAIDLPLSNTKLLPSVVQAPKLELKPLPDHLKYAYLGESDTLPVIISANLSPREEGELVEVLKKHKGAIGWTIADIKGLSPSLCQHKILLEEEYKPFREAQRRLNPPMMEVVKTEILKLYDAGMIYPISDSKWVSPIQVNLEGELVPTRVQNGWRVCIDYRKLNASTRKDHFPLPFIDQMLERLAGKTHYCCLDGYSGFHQIPVALEDQEKTTFTCPFGTFAYRRMPFGLCNAPATFQRCMVSIFSDYVENCIEVFMDDFTVYGDSFESCLSNLTKILKRCLETNLVLNYEKCHFMVSQGLVLGHIVSAKGIEVDKAKVDVIKSLPYPTSVREVRSFLGHAGFYRRFIKDFSKITQPMCKLLQNEVEFQFSEECKEAFDRLKNMLTLSPIIQPPDWTLPFEIMCDASNHAVGAVLGQKVGKASHIIYYASKTLDNAQSNYSTTEKELLAIVFALDKFRSYLLGTKVIVYSDHAALKYLLKKKDAKPRLIRWILLLQEFNLEIRDKSGAENLVADHLSRITPNGEQSPLKDDFPDEHLFFIAQDSPWYADIVNYLVTKTFPGELTRFEKDKMKKESRFYIWDESYLWKHCTDQVIRRCVPQQEYQSVLQFCHSSSCGGHFGHKRTCRKVLECGLFWPTLMRDSYTFCKSCPRCQMTGNISSQNQMPQFPVLFCEIFDVWGIDFMGPFPASFGHLFGMPRAIISDRGTHFCNKTMEALMKKYGVIHRISTAYHPQSNGQAEVSNREIKGILEKTVNPNWKDWSLRLNDALWAYRTAFKTPIGMSPFRLVFGKPCHLPVELEHKSFWAVKECNMDLDETGRHRKNDAYENPRIYKEKTKAFHDNRISRKNITKGQKVLLYHSRLKLFPGKLRSRWLGPFVVTNVFDHGAVEIQSLSTDQVFKVNGHRLKPFYEGFERGDIERVALDTPSYTD</sequence>
<dbReference type="EC" id="2.7.7.49" evidence="1"/>
<keyword evidence="8" id="KW-0175">Coiled coil</keyword>
<dbReference type="Pfam" id="PF00078">
    <property type="entry name" value="RVT_1"/>
    <property type="match status" value="1"/>
</dbReference>
<dbReference type="Pfam" id="PF17921">
    <property type="entry name" value="Integrase_H2C2"/>
    <property type="match status" value="1"/>
</dbReference>
<feature type="coiled-coil region" evidence="8">
    <location>
        <begin position="427"/>
        <end position="454"/>
    </location>
</feature>
<dbReference type="Gene3D" id="3.30.70.270">
    <property type="match status" value="2"/>
</dbReference>
<protein>
    <recommendedName>
        <fullName evidence="1">RNA-directed DNA polymerase</fullName>
        <ecNumber evidence="1">2.7.7.49</ecNumber>
    </recommendedName>
</protein>
<keyword evidence="2" id="KW-0808">Transferase</keyword>
<evidence type="ECO:0000256" key="9">
    <source>
        <dbReference type="SAM" id="MobiDB-lite"/>
    </source>
</evidence>
<gene>
    <name evidence="11" type="ORF">OSB04_006565</name>
</gene>
<proteinExistence type="predicted"/>
<evidence type="ECO:0000256" key="4">
    <source>
        <dbReference type="ARBA" id="ARBA00022722"/>
    </source>
</evidence>
<feature type="compositionally biased region" description="Low complexity" evidence="9">
    <location>
        <begin position="356"/>
        <end position="416"/>
    </location>
</feature>
<dbReference type="GO" id="GO:0016787">
    <property type="term" value="F:hydrolase activity"/>
    <property type="evidence" value="ECO:0007669"/>
    <property type="project" value="UniProtKB-KW"/>
</dbReference>
<keyword evidence="3" id="KW-0548">Nucleotidyltransferase</keyword>
<dbReference type="InterPro" id="IPR001584">
    <property type="entry name" value="Integrase_cat-core"/>
</dbReference>
<feature type="region of interest" description="Disordered" evidence="9">
    <location>
        <begin position="499"/>
        <end position="521"/>
    </location>
</feature>
<comment type="caution">
    <text evidence="11">The sequence shown here is derived from an EMBL/GenBank/DDBJ whole genome shotgun (WGS) entry which is preliminary data.</text>
</comment>
<dbReference type="EMBL" id="JARYMX010000002">
    <property type="protein sequence ID" value="KAJ9561405.1"/>
    <property type="molecule type" value="Genomic_DNA"/>
</dbReference>
<dbReference type="Gene3D" id="2.40.70.10">
    <property type="entry name" value="Acid Proteases"/>
    <property type="match status" value="1"/>
</dbReference>
<dbReference type="FunFam" id="3.30.70.270:FF:000020">
    <property type="entry name" value="Transposon Tf2-6 polyprotein-like Protein"/>
    <property type="match status" value="1"/>
</dbReference>
<feature type="region of interest" description="Disordered" evidence="9">
    <location>
        <begin position="24"/>
        <end position="66"/>
    </location>
</feature>
<dbReference type="InterPro" id="IPR012337">
    <property type="entry name" value="RNaseH-like_sf"/>
</dbReference>
<dbReference type="Pfam" id="PF03732">
    <property type="entry name" value="Retrotrans_gag"/>
    <property type="match status" value="1"/>
</dbReference>
<dbReference type="Gene3D" id="3.30.420.10">
    <property type="entry name" value="Ribonuclease H-like superfamily/Ribonuclease H"/>
    <property type="match status" value="1"/>
</dbReference>
<feature type="compositionally biased region" description="Polar residues" evidence="9">
    <location>
        <begin position="459"/>
        <end position="473"/>
    </location>
</feature>
<dbReference type="InterPro" id="IPR043502">
    <property type="entry name" value="DNA/RNA_pol_sf"/>
</dbReference>
<keyword evidence="6" id="KW-0378">Hydrolase</keyword>
<organism evidence="11 12">
    <name type="scientific">Centaurea solstitialis</name>
    <name type="common">yellow star-thistle</name>
    <dbReference type="NCBI Taxonomy" id="347529"/>
    <lineage>
        <taxon>Eukaryota</taxon>
        <taxon>Viridiplantae</taxon>
        <taxon>Streptophyta</taxon>
        <taxon>Embryophyta</taxon>
        <taxon>Tracheophyta</taxon>
        <taxon>Spermatophyta</taxon>
        <taxon>Magnoliopsida</taxon>
        <taxon>eudicotyledons</taxon>
        <taxon>Gunneridae</taxon>
        <taxon>Pentapetalae</taxon>
        <taxon>asterids</taxon>
        <taxon>campanulids</taxon>
        <taxon>Asterales</taxon>
        <taxon>Asteraceae</taxon>
        <taxon>Carduoideae</taxon>
        <taxon>Cardueae</taxon>
        <taxon>Centaureinae</taxon>
        <taxon>Centaurea</taxon>
    </lineage>
</organism>
<evidence type="ECO:0000313" key="11">
    <source>
        <dbReference type="EMBL" id="KAJ9561405.1"/>
    </source>
</evidence>
<keyword evidence="5" id="KW-0255">Endonuclease</keyword>
<evidence type="ECO:0000256" key="7">
    <source>
        <dbReference type="ARBA" id="ARBA00022918"/>
    </source>
</evidence>
<dbReference type="InterPro" id="IPR000477">
    <property type="entry name" value="RT_dom"/>
</dbReference>
<evidence type="ECO:0000313" key="12">
    <source>
        <dbReference type="Proteomes" id="UP001172457"/>
    </source>
</evidence>
<dbReference type="InterPro" id="IPR043128">
    <property type="entry name" value="Rev_trsase/Diguanyl_cyclase"/>
</dbReference>
<dbReference type="PROSITE" id="PS50994">
    <property type="entry name" value="INTEGRASE"/>
    <property type="match status" value="1"/>
</dbReference>
<evidence type="ECO:0000256" key="3">
    <source>
        <dbReference type="ARBA" id="ARBA00022695"/>
    </source>
</evidence>
<keyword evidence="12" id="KW-1185">Reference proteome</keyword>
<dbReference type="InterPro" id="IPR041373">
    <property type="entry name" value="RT_RNaseH"/>
</dbReference>
<feature type="region of interest" description="Disordered" evidence="9">
    <location>
        <begin position="336"/>
        <end position="421"/>
    </location>
</feature>
<dbReference type="Proteomes" id="UP001172457">
    <property type="component" value="Chromosome 2"/>
</dbReference>
<dbReference type="PANTHER" id="PTHR37984">
    <property type="entry name" value="PROTEIN CBG26694"/>
    <property type="match status" value="1"/>
</dbReference>
<dbReference type="Gene3D" id="1.10.340.70">
    <property type="match status" value="1"/>
</dbReference>
<reference evidence="11" key="1">
    <citation type="submission" date="2023-03" db="EMBL/GenBank/DDBJ databases">
        <title>Chromosome-scale reference genome and RAD-based genetic map of yellow starthistle (Centaurea solstitialis) reveal putative structural variation and QTLs associated with invader traits.</title>
        <authorList>
            <person name="Reatini B."/>
            <person name="Cang F.A."/>
            <person name="Jiang Q."/>
            <person name="Mckibben M.T.W."/>
            <person name="Barker M.S."/>
            <person name="Rieseberg L.H."/>
            <person name="Dlugosch K.M."/>
        </authorList>
    </citation>
    <scope>NUCLEOTIDE SEQUENCE</scope>
    <source>
        <strain evidence="11">CAN-66</strain>
        <tissue evidence="11">Leaf</tissue>
    </source>
</reference>
<dbReference type="GO" id="GO:0004519">
    <property type="term" value="F:endonuclease activity"/>
    <property type="evidence" value="ECO:0007669"/>
    <property type="project" value="UniProtKB-KW"/>
</dbReference>
<dbReference type="PANTHER" id="PTHR37984:SF5">
    <property type="entry name" value="PROTEIN NYNRIN-LIKE"/>
    <property type="match status" value="1"/>
</dbReference>
<evidence type="ECO:0000259" key="10">
    <source>
        <dbReference type="PROSITE" id="PS50994"/>
    </source>
</evidence>
<name>A0AA38TI54_9ASTR</name>
<dbReference type="InterPro" id="IPR036397">
    <property type="entry name" value="RNaseH_sf"/>
</dbReference>
<dbReference type="SUPFAM" id="SSF53098">
    <property type="entry name" value="Ribonuclease H-like"/>
    <property type="match status" value="1"/>
</dbReference>
<evidence type="ECO:0000256" key="8">
    <source>
        <dbReference type="SAM" id="Coils"/>
    </source>
</evidence>
<feature type="region of interest" description="Disordered" evidence="9">
    <location>
        <begin position="459"/>
        <end position="487"/>
    </location>
</feature>
<dbReference type="SUPFAM" id="SSF56672">
    <property type="entry name" value="DNA/RNA polymerases"/>
    <property type="match status" value="1"/>
</dbReference>
<keyword evidence="7" id="KW-0695">RNA-directed DNA polymerase</keyword>
<evidence type="ECO:0000256" key="5">
    <source>
        <dbReference type="ARBA" id="ARBA00022759"/>
    </source>
</evidence>
<dbReference type="Gene3D" id="3.10.10.10">
    <property type="entry name" value="HIV Type 1 Reverse Transcriptase, subunit A, domain 1"/>
    <property type="match status" value="1"/>
</dbReference>
<accession>A0AA38TI54</accession>
<dbReference type="GO" id="GO:0003964">
    <property type="term" value="F:RNA-directed DNA polymerase activity"/>
    <property type="evidence" value="ECO:0007669"/>
    <property type="project" value="UniProtKB-KW"/>
</dbReference>
<dbReference type="InterPro" id="IPR041588">
    <property type="entry name" value="Integrase_H2C2"/>
</dbReference>
<dbReference type="GO" id="GO:0015074">
    <property type="term" value="P:DNA integration"/>
    <property type="evidence" value="ECO:0007669"/>
    <property type="project" value="InterPro"/>
</dbReference>